<sequence length="83" mass="9398">MAAPLSHSVDPTPWSKNTLSRLEKLICSGWKTTLTTSAWPVIPAEHNFCEFTSHREAAHAYERRNTKLYVRQQNFNLPVGSNG</sequence>
<name>A0A4Z2GL19_9TELE</name>
<proteinExistence type="predicted"/>
<comment type="caution">
    <text evidence="1">The sequence shown here is derived from an EMBL/GenBank/DDBJ whole genome shotgun (WGS) entry which is preliminary data.</text>
</comment>
<keyword evidence="2" id="KW-1185">Reference proteome</keyword>
<protein>
    <submittedName>
        <fullName evidence="1">Uncharacterized protein</fullName>
    </submittedName>
</protein>
<dbReference type="EMBL" id="SRLO01000515">
    <property type="protein sequence ID" value="TNN53484.1"/>
    <property type="molecule type" value="Genomic_DNA"/>
</dbReference>
<accession>A0A4Z2GL19</accession>
<evidence type="ECO:0000313" key="2">
    <source>
        <dbReference type="Proteomes" id="UP000314294"/>
    </source>
</evidence>
<organism evidence="1 2">
    <name type="scientific">Liparis tanakae</name>
    <name type="common">Tanaka's snailfish</name>
    <dbReference type="NCBI Taxonomy" id="230148"/>
    <lineage>
        <taxon>Eukaryota</taxon>
        <taxon>Metazoa</taxon>
        <taxon>Chordata</taxon>
        <taxon>Craniata</taxon>
        <taxon>Vertebrata</taxon>
        <taxon>Euteleostomi</taxon>
        <taxon>Actinopterygii</taxon>
        <taxon>Neopterygii</taxon>
        <taxon>Teleostei</taxon>
        <taxon>Neoteleostei</taxon>
        <taxon>Acanthomorphata</taxon>
        <taxon>Eupercaria</taxon>
        <taxon>Perciformes</taxon>
        <taxon>Cottioidei</taxon>
        <taxon>Cottales</taxon>
        <taxon>Liparidae</taxon>
        <taxon>Liparis</taxon>
    </lineage>
</organism>
<dbReference type="Proteomes" id="UP000314294">
    <property type="component" value="Unassembled WGS sequence"/>
</dbReference>
<gene>
    <name evidence="1" type="ORF">EYF80_036326</name>
</gene>
<evidence type="ECO:0000313" key="1">
    <source>
        <dbReference type="EMBL" id="TNN53484.1"/>
    </source>
</evidence>
<dbReference type="AlphaFoldDB" id="A0A4Z2GL19"/>
<reference evidence="1 2" key="1">
    <citation type="submission" date="2019-03" db="EMBL/GenBank/DDBJ databases">
        <title>First draft genome of Liparis tanakae, snailfish: a comprehensive survey of snailfish specific genes.</title>
        <authorList>
            <person name="Kim W."/>
            <person name="Song I."/>
            <person name="Jeong J.-H."/>
            <person name="Kim D."/>
            <person name="Kim S."/>
            <person name="Ryu S."/>
            <person name="Song J.Y."/>
            <person name="Lee S.K."/>
        </authorList>
    </citation>
    <scope>NUCLEOTIDE SEQUENCE [LARGE SCALE GENOMIC DNA]</scope>
    <source>
        <tissue evidence="1">Muscle</tissue>
    </source>
</reference>